<dbReference type="InterPro" id="IPR002901">
    <property type="entry name" value="MGlyc_endo_b_GlcNAc-like_dom"/>
</dbReference>
<evidence type="ECO:0000256" key="3">
    <source>
        <dbReference type="ARBA" id="ARBA00006880"/>
    </source>
</evidence>
<evidence type="ECO:0000256" key="8">
    <source>
        <dbReference type="ARBA" id="ARBA00023295"/>
    </source>
</evidence>
<sequence>MSINNAYTRYSSQILGNRLAADPTAMSDLRLQATRDPKSAVKAVASQFEGLFMNSLMQAMRTTSLDGEQDSNGMDTYKSLYDQQLVQAMSQRGIGLGDVLTRQLTRFIDKTDKPANVEDAALKLEPPRASSRLQQALQKYGVAQPAEAVGAVVRQAAEAAARLPSSPREFAASLLPHAQAAAEKLGVAAEAIVAHAALETGWGRRTIKAADGTESHNLFGIKAGANWQGDTVKVMTTEYVNGTPQKRVETFRAYASYSEALEDYARLLGDNPRYRAALNQGDNYKGFASALQTGGYATDPRYARKLAAVASRVAQTTIQV</sequence>
<dbReference type="NCBIfam" id="TIGR02541">
    <property type="entry name" value="flagell_FlgJ"/>
    <property type="match status" value="1"/>
</dbReference>
<dbReference type="GO" id="GO:0004040">
    <property type="term" value="F:amidase activity"/>
    <property type="evidence" value="ECO:0007669"/>
    <property type="project" value="InterPro"/>
</dbReference>
<evidence type="ECO:0000256" key="4">
    <source>
        <dbReference type="ARBA" id="ARBA00007974"/>
    </source>
</evidence>
<dbReference type="PANTHER" id="PTHR33308">
    <property type="entry name" value="PEPTIDOGLYCAN HYDROLASE FLGJ"/>
    <property type="match status" value="1"/>
</dbReference>
<evidence type="ECO:0000256" key="9">
    <source>
        <dbReference type="ARBA" id="ARBA00023316"/>
    </source>
</evidence>
<keyword evidence="7" id="KW-0378">Hydrolase</keyword>
<keyword evidence="9" id="KW-0961">Cell wall biogenesis/degradation</keyword>
<evidence type="ECO:0000256" key="2">
    <source>
        <dbReference type="ARBA" id="ARBA00004418"/>
    </source>
</evidence>
<keyword evidence="8" id="KW-0326">Glycosidase</keyword>
<dbReference type="Pfam" id="PF10135">
    <property type="entry name" value="Rod-binding"/>
    <property type="match status" value="1"/>
</dbReference>
<dbReference type="SMART" id="SM00047">
    <property type="entry name" value="LYZ2"/>
    <property type="match status" value="1"/>
</dbReference>
<reference evidence="13" key="1">
    <citation type="submission" date="2015-08" db="EMBL/GenBank/DDBJ databases">
        <authorList>
            <person name="Varghese N."/>
        </authorList>
    </citation>
    <scope>NUCLEOTIDE SEQUENCE [LARGE SCALE GENOMIC DNA]</scope>
    <source>
        <strain evidence="13">DSM 17901</strain>
    </source>
</reference>
<proteinExistence type="inferred from homology"/>
<dbReference type="Gene3D" id="1.10.530.10">
    <property type="match status" value="1"/>
</dbReference>
<comment type="function">
    <text evidence="1">Flagellum-specific muramidase which hydrolyzes the peptidoglycan layer to assemble the rod structure in the periplasmic space.</text>
</comment>
<feature type="domain" description="Mannosyl-glycoprotein endo-beta-N-acetylglucosamidase-like" evidence="11">
    <location>
        <begin position="160"/>
        <end position="319"/>
    </location>
</feature>
<dbReference type="GO" id="GO:0016798">
    <property type="term" value="F:hydrolase activity, acting on glycosyl bonds"/>
    <property type="evidence" value="ECO:0007669"/>
    <property type="project" value="UniProtKB-KW"/>
</dbReference>
<dbReference type="EMBL" id="CYHA01000007">
    <property type="protein sequence ID" value="CUA86156.1"/>
    <property type="molecule type" value="Genomic_DNA"/>
</dbReference>
<dbReference type="GO" id="GO:0044780">
    <property type="term" value="P:bacterial-type flagellum assembly"/>
    <property type="evidence" value="ECO:0007669"/>
    <property type="project" value="InterPro"/>
</dbReference>
<evidence type="ECO:0000256" key="6">
    <source>
        <dbReference type="ARBA" id="ARBA00022764"/>
    </source>
</evidence>
<evidence type="ECO:0000256" key="5">
    <source>
        <dbReference type="ARBA" id="ARBA00013433"/>
    </source>
</evidence>
<dbReference type="PRINTS" id="PR01002">
    <property type="entry name" value="FLGFLGJ"/>
</dbReference>
<dbReference type="GO" id="GO:0042597">
    <property type="term" value="C:periplasmic space"/>
    <property type="evidence" value="ECO:0007669"/>
    <property type="project" value="UniProtKB-SubCell"/>
</dbReference>
<gene>
    <name evidence="12" type="ORF">Ga0061063_2592</name>
</gene>
<dbReference type="RefSeq" id="WP_054285331.1">
    <property type="nucleotide sequence ID" value="NZ_CYHA01000007.1"/>
</dbReference>
<dbReference type="Pfam" id="PF01832">
    <property type="entry name" value="Glucosaminidase"/>
    <property type="match status" value="1"/>
</dbReference>
<comment type="similarity">
    <text evidence="4">In the C-terminal section; belongs to the glycosyl hydrolase 73 family.</text>
</comment>
<dbReference type="InterPro" id="IPR019301">
    <property type="entry name" value="Flagellar_prot_FlgJ_N"/>
</dbReference>
<name>A0A0K6H611_9NEIS</name>
<evidence type="ECO:0000313" key="12">
    <source>
        <dbReference type="EMBL" id="CUA86156.1"/>
    </source>
</evidence>
<comment type="subcellular location">
    <subcellularLocation>
        <location evidence="2">Periplasm</location>
    </subcellularLocation>
</comment>
<evidence type="ECO:0000256" key="10">
    <source>
        <dbReference type="ARBA" id="ARBA00030835"/>
    </source>
</evidence>
<dbReference type="AlphaFoldDB" id="A0A0K6H611"/>
<dbReference type="Gene3D" id="2.10.70.40">
    <property type="entry name" value="peptidoglycan hydrolase"/>
    <property type="match status" value="1"/>
</dbReference>
<dbReference type="FunFam" id="2.10.70.40:FF:000001">
    <property type="entry name" value="Flagellar assembly peptidoglycan hydrolase FlgJ"/>
    <property type="match status" value="1"/>
</dbReference>
<evidence type="ECO:0000313" key="13">
    <source>
        <dbReference type="Proteomes" id="UP000243535"/>
    </source>
</evidence>
<keyword evidence="6" id="KW-0574">Periplasm</keyword>
<dbReference type="GO" id="GO:0071973">
    <property type="term" value="P:bacterial-type flagellum-dependent cell motility"/>
    <property type="evidence" value="ECO:0007669"/>
    <property type="project" value="TreeGrafter"/>
</dbReference>
<protein>
    <recommendedName>
        <fullName evidence="5">Peptidoglycan hydrolase FlgJ</fullName>
    </recommendedName>
    <alternativeName>
        <fullName evidence="10">Muramidase FlgJ</fullName>
    </alternativeName>
</protein>
<dbReference type="InterPro" id="IPR051056">
    <property type="entry name" value="Glycosyl_Hydrolase_73"/>
</dbReference>
<comment type="similarity">
    <text evidence="3">In the N-terminal section; belongs to the FlgJ family.</text>
</comment>
<dbReference type="OrthoDB" id="289937at2"/>
<accession>A0A0K6H611</accession>
<dbReference type="STRING" id="375574.GCA_001418035_02368"/>
<keyword evidence="12" id="KW-0966">Cell projection</keyword>
<dbReference type="PANTHER" id="PTHR33308:SF9">
    <property type="entry name" value="PEPTIDOGLYCAN HYDROLASE FLGJ"/>
    <property type="match status" value="1"/>
</dbReference>
<dbReference type="GO" id="GO:0071555">
    <property type="term" value="P:cell wall organization"/>
    <property type="evidence" value="ECO:0007669"/>
    <property type="project" value="UniProtKB-KW"/>
</dbReference>
<organism evidence="12 13">
    <name type="scientific">Gulbenkiania indica</name>
    <dbReference type="NCBI Taxonomy" id="375574"/>
    <lineage>
        <taxon>Bacteria</taxon>
        <taxon>Pseudomonadati</taxon>
        <taxon>Pseudomonadota</taxon>
        <taxon>Betaproteobacteria</taxon>
        <taxon>Neisseriales</taxon>
        <taxon>Chromobacteriaceae</taxon>
        <taxon>Gulbenkiania</taxon>
    </lineage>
</organism>
<dbReference type="Proteomes" id="UP000243535">
    <property type="component" value="Unassembled WGS sequence"/>
</dbReference>
<evidence type="ECO:0000259" key="11">
    <source>
        <dbReference type="SMART" id="SM00047"/>
    </source>
</evidence>
<evidence type="ECO:0000256" key="1">
    <source>
        <dbReference type="ARBA" id="ARBA00002954"/>
    </source>
</evidence>
<keyword evidence="13" id="KW-1185">Reference proteome</keyword>
<keyword evidence="12" id="KW-0282">Flagellum</keyword>
<evidence type="ECO:0000256" key="7">
    <source>
        <dbReference type="ARBA" id="ARBA00022801"/>
    </source>
</evidence>
<keyword evidence="12" id="KW-0969">Cilium</keyword>
<dbReference type="InterPro" id="IPR013377">
    <property type="entry name" value="FlgJ"/>
</dbReference>